<dbReference type="Proteomes" id="UP000649617">
    <property type="component" value="Unassembled WGS sequence"/>
</dbReference>
<proteinExistence type="predicted"/>
<dbReference type="AlphaFoldDB" id="A0A812XIF8"/>
<evidence type="ECO:0000313" key="2">
    <source>
        <dbReference type="Proteomes" id="UP000649617"/>
    </source>
</evidence>
<dbReference type="OrthoDB" id="443981at2759"/>
<evidence type="ECO:0000313" key="1">
    <source>
        <dbReference type="EMBL" id="CAE7730056.1"/>
    </source>
</evidence>
<dbReference type="SUPFAM" id="SSF53335">
    <property type="entry name" value="S-adenosyl-L-methionine-dependent methyltransferases"/>
    <property type="match status" value="1"/>
</dbReference>
<dbReference type="EMBL" id="CAJNIZ010045795">
    <property type="protein sequence ID" value="CAE7730056.1"/>
    <property type="molecule type" value="Genomic_DNA"/>
</dbReference>
<dbReference type="Gene3D" id="3.40.50.150">
    <property type="entry name" value="Vaccinia Virus protein VP39"/>
    <property type="match status" value="1"/>
</dbReference>
<organism evidence="1 2">
    <name type="scientific">Symbiodinium pilosum</name>
    <name type="common">Dinoflagellate</name>
    <dbReference type="NCBI Taxonomy" id="2952"/>
    <lineage>
        <taxon>Eukaryota</taxon>
        <taxon>Sar</taxon>
        <taxon>Alveolata</taxon>
        <taxon>Dinophyceae</taxon>
        <taxon>Suessiales</taxon>
        <taxon>Symbiodiniaceae</taxon>
        <taxon>Symbiodinium</taxon>
    </lineage>
</organism>
<reference evidence="1" key="1">
    <citation type="submission" date="2021-02" db="EMBL/GenBank/DDBJ databases">
        <authorList>
            <person name="Dougan E. K."/>
            <person name="Rhodes N."/>
            <person name="Thang M."/>
            <person name="Chan C."/>
        </authorList>
    </citation>
    <scope>NUCLEOTIDE SEQUENCE</scope>
</reference>
<protein>
    <submittedName>
        <fullName evidence="1">Uncharacterized protein</fullName>
    </submittedName>
</protein>
<name>A0A812XIF8_SYMPI</name>
<comment type="caution">
    <text evidence="1">The sequence shown here is derived from an EMBL/GenBank/DDBJ whole genome shotgun (WGS) entry which is preliminary data.</text>
</comment>
<dbReference type="InterPro" id="IPR029063">
    <property type="entry name" value="SAM-dependent_MTases_sf"/>
</dbReference>
<gene>
    <name evidence="1" type="ORF">SPIL2461_LOCUS20934</name>
</gene>
<keyword evidence="2" id="KW-1185">Reference proteome</keyword>
<sequence length="260" mass="28109">MRLLCSKKAGREGGECLAVSVEIAPGGPVVEVQETSMAEGWTGCRFSPSALWLALKVAQRGTGIAERAEAAREKLRAIEFGCGLGLAGLAARAAGYHTTLTDCLPGHLKNLTAHAAKLMAKAPDQASSPDLHVRFLDWISDVGTNPAAWSIDSGSPENVAASSDWERLDELQLNSFDLALASDVVYEEHHAMLLPRVMQRWLKPGGFWAVSLAIRDADMSHLAKFYMCILRNSQQQEFGSQQRRLSLSGAARHAWADSPG</sequence>
<dbReference type="PANTHER" id="PTHR14614">
    <property type="entry name" value="HEPATOCELLULAR CARCINOMA-ASSOCIATED ANTIGEN"/>
    <property type="match status" value="1"/>
</dbReference>
<dbReference type="InterPro" id="IPR019410">
    <property type="entry name" value="Methyltransf_16"/>
</dbReference>
<accession>A0A812XIF8</accession>